<gene>
    <name evidence="1" type="ORF">TKK_015070</name>
</gene>
<dbReference type="PANTHER" id="PTHR47331:SF5">
    <property type="entry name" value="RIBONUCLEASE H"/>
    <property type="match status" value="1"/>
</dbReference>
<dbReference type="AlphaFoldDB" id="A0ABD2W9X9"/>
<evidence type="ECO:0000313" key="2">
    <source>
        <dbReference type="Proteomes" id="UP001627154"/>
    </source>
</evidence>
<dbReference type="SUPFAM" id="SSF56672">
    <property type="entry name" value="DNA/RNA polymerases"/>
    <property type="match status" value="1"/>
</dbReference>
<protein>
    <submittedName>
        <fullName evidence="1">Uncharacterized protein</fullName>
    </submittedName>
</protein>
<organism evidence="1 2">
    <name type="scientific">Trichogramma kaykai</name>
    <dbReference type="NCBI Taxonomy" id="54128"/>
    <lineage>
        <taxon>Eukaryota</taxon>
        <taxon>Metazoa</taxon>
        <taxon>Ecdysozoa</taxon>
        <taxon>Arthropoda</taxon>
        <taxon>Hexapoda</taxon>
        <taxon>Insecta</taxon>
        <taxon>Pterygota</taxon>
        <taxon>Neoptera</taxon>
        <taxon>Endopterygota</taxon>
        <taxon>Hymenoptera</taxon>
        <taxon>Apocrita</taxon>
        <taxon>Proctotrupomorpha</taxon>
        <taxon>Chalcidoidea</taxon>
        <taxon>Trichogrammatidae</taxon>
        <taxon>Trichogramma</taxon>
    </lineage>
</organism>
<dbReference type="Proteomes" id="UP001627154">
    <property type="component" value="Unassembled WGS sequence"/>
</dbReference>
<dbReference type="GO" id="GO:0071897">
    <property type="term" value="P:DNA biosynthetic process"/>
    <property type="evidence" value="ECO:0007669"/>
    <property type="project" value="UniProtKB-ARBA"/>
</dbReference>
<sequence length="274" mass="31285">MAQNTAVGWTISGRQPIDGADDQAICLPSLTAEETPKWHQQLISLLQRFWELEDVPPAYRVSPLERHCEELFAAHTLENTGRFTVQLPLKQDAATTLGTSEASARASLTSLHRRMERNLEFAKAYCDFMEAYERLGHMRRMTSSETAAAAVLANYIPHHGIWQQSDAGAKLRVVFDASRPTSNGASLNDVLCRGLKLQRDIWVVLLRWRTYKVAFCSDIRMMFRQIKVNELDIDWQRILWSPNSRESARHFQLLTVTYGTACAPYLSLRTLQQM</sequence>
<dbReference type="PANTHER" id="PTHR47331">
    <property type="entry name" value="PHD-TYPE DOMAIN-CONTAINING PROTEIN"/>
    <property type="match status" value="1"/>
</dbReference>
<dbReference type="EMBL" id="JBJJXI010000122">
    <property type="protein sequence ID" value="KAL3389702.1"/>
    <property type="molecule type" value="Genomic_DNA"/>
</dbReference>
<accession>A0ABD2W9X9</accession>
<keyword evidence="2" id="KW-1185">Reference proteome</keyword>
<comment type="caution">
    <text evidence="1">The sequence shown here is derived from an EMBL/GenBank/DDBJ whole genome shotgun (WGS) entry which is preliminary data.</text>
</comment>
<dbReference type="InterPro" id="IPR043502">
    <property type="entry name" value="DNA/RNA_pol_sf"/>
</dbReference>
<evidence type="ECO:0000313" key="1">
    <source>
        <dbReference type="EMBL" id="KAL3389702.1"/>
    </source>
</evidence>
<reference evidence="1 2" key="1">
    <citation type="journal article" date="2024" name="bioRxiv">
        <title>A reference genome for Trichogramma kaykai: A tiny desert-dwelling parasitoid wasp with competing sex-ratio distorters.</title>
        <authorList>
            <person name="Culotta J."/>
            <person name="Lindsey A.R."/>
        </authorList>
    </citation>
    <scope>NUCLEOTIDE SEQUENCE [LARGE SCALE GENOMIC DNA]</scope>
    <source>
        <strain evidence="1 2">KSX58</strain>
    </source>
</reference>
<proteinExistence type="predicted"/>
<name>A0ABD2W9X9_9HYME</name>